<protein>
    <submittedName>
        <fullName evidence="1">Uncharacterized protein</fullName>
    </submittedName>
</protein>
<dbReference type="AlphaFoldDB" id="A0A5R8WW13"/>
<gene>
    <name evidence="1" type="ORF">FDY95_01620</name>
</gene>
<dbReference type="OrthoDB" id="1255936at2"/>
<accession>A0A5R8WW13</accession>
<evidence type="ECO:0000313" key="2">
    <source>
        <dbReference type="Proteomes" id="UP000305517"/>
    </source>
</evidence>
<organism evidence="1 2">
    <name type="scientific">Hymenobacter jeollabukensis</name>
    <dbReference type="NCBI Taxonomy" id="2025313"/>
    <lineage>
        <taxon>Bacteria</taxon>
        <taxon>Pseudomonadati</taxon>
        <taxon>Bacteroidota</taxon>
        <taxon>Cytophagia</taxon>
        <taxon>Cytophagales</taxon>
        <taxon>Hymenobacteraceae</taxon>
        <taxon>Hymenobacter</taxon>
    </lineage>
</organism>
<comment type="caution">
    <text evidence="1">The sequence shown here is derived from an EMBL/GenBank/DDBJ whole genome shotgun (WGS) entry which is preliminary data.</text>
</comment>
<evidence type="ECO:0000313" key="1">
    <source>
        <dbReference type="EMBL" id="TLM96720.1"/>
    </source>
</evidence>
<proteinExistence type="predicted"/>
<keyword evidence="2" id="KW-1185">Reference proteome</keyword>
<dbReference type="EMBL" id="VAJM01000001">
    <property type="protein sequence ID" value="TLM96720.1"/>
    <property type="molecule type" value="Genomic_DNA"/>
</dbReference>
<dbReference type="RefSeq" id="WP_138074974.1">
    <property type="nucleotide sequence ID" value="NZ_VAJM01000001.1"/>
</dbReference>
<name>A0A5R8WW13_9BACT</name>
<sequence>MNRKPLLLPLVAAGAFALGWFGRPQGPPAPARRSGPGPDYATELRGRFLIDSAECAGFEFVGSDYAIWRNEITCNDPDTFYLRWLDRTTFLAKQKHPYDEQHSPLLWVYSVDHYDGQTLRLRELWTGTGPFRDELQQLRRLPGEPAER</sequence>
<dbReference type="Proteomes" id="UP000305517">
    <property type="component" value="Unassembled WGS sequence"/>
</dbReference>
<reference evidence="1 2" key="1">
    <citation type="submission" date="2019-05" db="EMBL/GenBank/DDBJ databases">
        <title>Hymenobacter edaphi sp. nov., isolated from abandoned arsenic-contaminated farmland soil.</title>
        <authorList>
            <person name="Nie L."/>
        </authorList>
    </citation>
    <scope>NUCLEOTIDE SEQUENCE [LARGE SCALE GENOMIC DNA]</scope>
    <source>
        <strain evidence="1 2">1-3-3-8</strain>
    </source>
</reference>